<protein>
    <submittedName>
        <fullName evidence="2">Uncharacterized protein</fullName>
    </submittedName>
</protein>
<evidence type="ECO:0000313" key="2">
    <source>
        <dbReference type="EMBL" id="SHN88072.1"/>
    </source>
</evidence>
<gene>
    <name evidence="2" type="ORF">SAMN05660350_04342</name>
</gene>
<accession>A0A1M7UYR0</accession>
<feature type="region of interest" description="Disordered" evidence="1">
    <location>
        <begin position="1"/>
        <end position="105"/>
    </location>
</feature>
<dbReference type="Proteomes" id="UP000184428">
    <property type="component" value="Unassembled WGS sequence"/>
</dbReference>
<organism evidence="2 3">
    <name type="scientific">Geodermatophilus obscurus</name>
    <dbReference type="NCBI Taxonomy" id="1861"/>
    <lineage>
        <taxon>Bacteria</taxon>
        <taxon>Bacillati</taxon>
        <taxon>Actinomycetota</taxon>
        <taxon>Actinomycetes</taxon>
        <taxon>Geodermatophilales</taxon>
        <taxon>Geodermatophilaceae</taxon>
        <taxon>Geodermatophilus</taxon>
    </lineage>
</organism>
<evidence type="ECO:0000256" key="1">
    <source>
        <dbReference type="SAM" id="MobiDB-lite"/>
    </source>
</evidence>
<dbReference type="EMBL" id="FRDM01000040">
    <property type="protein sequence ID" value="SHN88072.1"/>
    <property type="molecule type" value="Genomic_DNA"/>
</dbReference>
<feature type="compositionally biased region" description="Low complexity" evidence="1">
    <location>
        <begin position="38"/>
        <end position="51"/>
    </location>
</feature>
<dbReference type="AlphaFoldDB" id="A0A1M7UYR0"/>
<feature type="compositionally biased region" description="Basic and acidic residues" evidence="1">
    <location>
        <begin position="14"/>
        <end position="31"/>
    </location>
</feature>
<sequence>MRPPAGVAGGGHQPADRRLLRGRWPRGEEGRVAGPLGRGAAAMTSAAAAGRGCRDRPAPEGDVDGDLPLGGPLLRLQRMDGRRRRDRVERHVHDRGDAARRRPGRAREALPLGAPGLVDVHVAVDQSRQQHLVVGEGDRAGGGVVEAGARGDPAVRGVHRGRTLAVGEQHPAGADHERHAVSCPRSVRAVSAPVTRCSWAPRAVAVHPPGHGSRTASSPVATGCWGGRVPAGRCTVDAHARGAAGGNQAGAPGPSADPDGNGVGEP</sequence>
<name>A0A1M7UYR0_9ACTN</name>
<reference evidence="2 3" key="1">
    <citation type="submission" date="2016-12" db="EMBL/GenBank/DDBJ databases">
        <authorList>
            <person name="Song W.-J."/>
            <person name="Kurnit D.M."/>
        </authorList>
    </citation>
    <scope>NUCLEOTIDE SEQUENCE [LARGE SCALE GENOMIC DNA]</scope>
    <source>
        <strain evidence="2 3">DSM 43162</strain>
    </source>
</reference>
<proteinExistence type="predicted"/>
<feature type="region of interest" description="Disordered" evidence="1">
    <location>
        <begin position="242"/>
        <end position="266"/>
    </location>
</feature>
<feature type="compositionally biased region" description="Basic and acidic residues" evidence="1">
    <location>
        <begin position="86"/>
        <end position="105"/>
    </location>
</feature>
<evidence type="ECO:0000313" key="3">
    <source>
        <dbReference type="Proteomes" id="UP000184428"/>
    </source>
</evidence>